<reference evidence="2 3" key="1">
    <citation type="journal article" date="2018" name="Sci. Rep.">
        <title>Comparative genomics provides insights into the lifestyle and reveals functional heterogeneity of dark septate endophytic fungi.</title>
        <authorList>
            <person name="Knapp D.G."/>
            <person name="Nemeth J.B."/>
            <person name="Barry K."/>
            <person name="Hainaut M."/>
            <person name="Henrissat B."/>
            <person name="Johnson J."/>
            <person name="Kuo A."/>
            <person name="Lim J.H.P."/>
            <person name="Lipzen A."/>
            <person name="Nolan M."/>
            <person name="Ohm R.A."/>
            <person name="Tamas L."/>
            <person name="Grigoriev I.V."/>
            <person name="Spatafora J.W."/>
            <person name="Nagy L.G."/>
            <person name="Kovacs G.M."/>
        </authorList>
    </citation>
    <scope>NUCLEOTIDE SEQUENCE [LARGE SCALE GENOMIC DNA]</scope>
    <source>
        <strain evidence="2 3">DSE2036</strain>
    </source>
</reference>
<dbReference type="EMBL" id="KZ805362">
    <property type="protein sequence ID" value="PVI01158.1"/>
    <property type="molecule type" value="Genomic_DNA"/>
</dbReference>
<dbReference type="Pfam" id="PF00646">
    <property type="entry name" value="F-box"/>
    <property type="match status" value="1"/>
</dbReference>
<feature type="domain" description="F-box" evidence="1">
    <location>
        <begin position="265"/>
        <end position="306"/>
    </location>
</feature>
<dbReference type="InterPro" id="IPR001810">
    <property type="entry name" value="F-box_dom"/>
</dbReference>
<proteinExistence type="predicted"/>
<dbReference type="STRING" id="97972.A0A2V1DS92"/>
<evidence type="ECO:0000313" key="3">
    <source>
        <dbReference type="Proteomes" id="UP000244855"/>
    </source>
</evidence>
<dbReference type="SUPFAM" id="SSF81383">
    <property type="entry name" value="F-box domain"/>
    <property type="match status" value="1"/>
</dbReference>
<accession>A0A2V1DS92</accession>
<name>A0A2V1DS92_9PLEO</name>
<organism evidence="2 3">
    <name type="scientific">Periconia macrospinosa</name>
    <dbReference type="NCBI Taxonomy" id="97972"/>
    <lineage>
        <taxon>Eukaryota</taxon>
        <taxon>Fungi</taxon>
        <taxon>Dikarya</taxon>
        <taxon>Ascomycota</taxon>
        <taxon>Pezizomycotina</taxon>
        <taxon>Dothideomycetes</taxon>
        <taxon>Pleosporomycetidae</taxon>
        <taxon>Pleosporales</taxon>
        <taxon>Massarineae</taxon>
        <taxon>Periconiaceae</taxon>
        <taxon>Periconia</taxon>
    </lineage>
</organism>
<protein>
    <recommendedName>
        <fullName evidence="1">F-box domain-containing protein</fullName>
    </recommendedName>
</protein>
<evidence type="ECO:0000313" key="2">
    <source>
        <dbReference type="EMBL" id="PVI01158.1"/>
    </source>
</evidence>
<sequence>MGGWHRYCAICGGPLNLFDVEFANPAALANLPKHAALNERRLREEKPMGWEEEMKKFDHATLDASYQYDPAVLDKTDIEWLGFCRALGRCYEELENGKPEYGKGYITRRGTYGLYGEFVISRDESENESSDADIDPNDPLQDSYECYEHGADEDGIVFPFHETCFSILALAIYDEPTPTRIDKEAMYTAMKVFNDPHGHGNYLELDYGMGEQEQYWTCYHGEEYVVCDPALKNNLISRLLPLFPPPAPKPIIGLSLNHKVRSDPFSKLPYDILLTIFPYLSPTSALALMCASWHVHTQTRSFKFWEWMIRTRPLKWFPEVAEILEKLVENISGEMRDVEARRLFLWAEFATVQTRDWTVTGPLMGIANRRRIMKAIQPIVPVYLAELQKAEAGQNGSE</sequence>
<dbReference type="Proteomes" id="UP000244855">
    <property type="component" value="Unassembled WGS sequence"/>
</dbReference>
<dbReference type="OrthoDB" id="9984533at2759"/>
<dbReference type="CDD" id="cd09917">
    <property type="entry name" value="F-box_SF"/>
    <property type="match status" value="1"/>
</dbReference>
<dbReference type="AlphaFoldDB" id="A0A2V1DS92"/>
<dbReference type="InterPro" id="IPR036047">
    <property type="entry name" value="F-box-like_dom_sf"/>
</dbReference>
<evidence type="ECO:0000259" key="1">
    <source>
        <dbReference type="Pfam" id="PF00646"/>
    </source>
</evidence>
<keyword evidence="3" id="KW-1185">Reference proteome</keyword>
<dbReference type="Gene3D" id="1.20.1280.50">
    <property type="match status" value="1"/>
</dbReference>
<gene>
    <name evidence="2" type="ORF">DM02DRAFT_671514</name>
</gene>